<accession>A0A1R1C3M8</accession>
<keyword evidence="1" id="KW-0812">Transmembrane</keyword>
<evidence type="ECO:0000313" key="3">
    <source>
        <dbReference type="Proteomes" id="UP000187134"/>
    </source>
</evidence>
<gene>
    <name evidence="2" type="ORF">BK131_01015</name>
</gene>
<comment type="caution">
    <text evidence="2">The sequence shown here is derived from an EMBL/GenBank/DDBJ whole genome shotgun (WGS) entry which is preliminary data.</text>
</comment>
<dbReference type="EMBL" id="MRTJ01000001">
    <property type="protein sequence ID" value="OMF16608.1"/>
    <property type="molecule type" value="Genomic_DNA"/>
</dbReference>
<organism evidence="2 3">
    <name type="scientific">Paenibacillus amylolyticus</name>
    <dbReference type="NCBI Taxonomy" id="1451"/>
    <lineage>
        <taxon>Bacteria</taxon>
        <taxon>Bacillati</taxon>
        <taxon>Bacillota</taxon>
        <taxon>Bacilli</taxon>
        <taxon>Bacillales</taxon>
        <taxon>Paenibacillaceae</taxon>
        <taxon>Paenibacillus</taxon>
    </lineage>
</organism>
<dbReference type="RefSeq" id="WP_076330129.1">
    <property type="nucleotide sequence ID" value="NZ_MRTJ01000001.1"/>
</dbReference>
<proteinExistence type="predicted"/>
<evidence type="ECO:0000313" key="2">
    <source>
        <dbReference type="EMBL" id="OMF16608.1"/>
    </source>
</evidence>
<protein>
    <recommendedName>
        <fullName evidence="4">DUF4083 domain-containing protein</fullName>
    </recommendedName>
</protein>
<name>A0A1R1C3M8_PAEAM</name>
<keyword evidence="1" id="KW-0472">Membrane</keyword>
<keyword evidence="1" id="KW-1133">Transmembrane helix</keyword>
<dbReference type="OrthoDB" id="2664257at2"/>
<evidence type="ECO:0008006" key="4">
    <source>
        <dbReference type="Google" id="ProtNLM"/>
    </source>
</evidence>
<evidence type="ECO:0000256" key="1">
    <source>
        <dbReference type="SAM" id="Phobius"/>
    </source>
</evidence>
<reference evidence="2 3" key="1">
    <citation type="submission" date="2016-11" db="EMBL/GenBank/DDBJ databases">
        <title>Paenibacillus species isolates.</title>
        <authorList>
            <person name="Beno S.M."/>
        </authorList>
    </citation>
    <scope>NUCLEOTIDE SEQUENCE [LARGE SCALE GENOMIC DNA]</scope>
    <source>
        <strain evidence="2 3">FSL H8-0246</strain>
    </source>
</reference>
<sequence>MEFLWALIIVSLISFIVVLIIATIIRYAIDSSNTSRKLDILIKEVHYLKTEIKKMQHHKQQDGSKHIIDEKV</sequence>
<dbReference type="Proteomes" id="UP000187134">
    <property type="component" value="Unassembled WGS sequence"/>
</dbReference>
<feature type="transmembrane region" description="Helical" evidence="1">
    <location>
        <begin position="6"/>
        <end position="29"/>
    </location>
</feature>
<dbReference type="AlphaFoldDB" id="A0A1R1C3M8"/>